<keyword evidence="6" id="KW-1185">Reference proteome</keyword>
<feature type="region of interest" description="Disordered" evidence="4">
    <location>
        <begin position="762"/>
        <end position="781"/>
    </location>
</feature>
<feature type="compositionally biased region" description="Acidic residues" evidence="4">
    <location>
        <begin position="771"/>
        <end position="781"/>
    </location>
</feature>
<dbReference type="SUPFAM" id="SSF46911">
    <property type="entry name" value="Ribosomal protein S18"/>
    <property type="match status" value="1"/>
</dbReference>
<dbReference type="Pfam" id="PF01084">
    <property type="entry name" value="Ribosomal_S18"/>
    <property type="match status" value="1"/>
</dbReference>
<dbReference type="GO" id="GO:0005840">
    <property type="term" value="C:ribosome"/>
    <property type="evidence" value="ECO:0007669"/>
    <property type="project" value="UniProtKB-KW"/>
</dbReference>
<dbReference type="InterPro" id="IPR001648">
    <property type="entry name" value="Ribosomal_bS18"/>
</dbReference>
<evidence type="ECO:0000256" key="1">
    <source>
        <dbReference type="ARBA" id="ARBA00022980"/>
    </source>
</evidence>
<evidence type="ECO:0000313" key="6">
    <source>
        <dbReference type="Proteomes" id="UP001146120"/>
    </source>
</evidence>
<reference evidence="5" key="2">
    <citation type="journal article" date="2023" name="Microbiol Resour">
        <title>Decontamination and Annotation of the Draft Genome Sequence of the Oomycete Lagenidium giganteum ARSEF 373.</title>
        <authorList>
            <person name="Morgan W.R."/>
            <person name="Tartar A."/>
        </authorList>
    </citation>
    <scope>NUCLEOTIDE SEQUENCE</scope>
    <source>
        <strain evidence="5">ARSEF 373</strain>
    </source>
</reference>
<dbReference type="Gene3D" id="1.25.10.10">
    <property type="entry name" value="Leucine-rich Repeat Variant"/>
    <property type="match status" value="1"/>
</dbReference>
<keyword evidence="1 3" id="KW-0689">Ribosomal protein</keyword>
<dbReference type="FunFam" id="1.25.10.10:FF:000421">
    <property type="entry name" value="Serine/threonine protein phosphatase 2A regulatory subunit"/>
    <property type="match status" value="1"/>
</dbReference>
<keyword evidence="2 3" id="KW-0687">Ribonucleoprotein</keyword>
<sequence>MKGMLQTVKRKLSNNGEHVAGSPDRGLDVDGPKLGGGSGSSTNVMGQPSAGSPVAEVARSDVSLPKRERRRSFLARNQKIQALKDLPHLKDTSMQRREALFQQKLELCSVIFNFDDPTSDKRGKDLKRQTLLELVDYVNNPGGQKIFTEALMPDIMSMVSLNICRALPPQTEDFDPEEDEPVLEASWPHLQVVYEFFLRFIVSGEVNAKVAKKFVDQKFCLSIIELFDSEDPRERDYLKTILHRIYGKFMSHRSFIRKAISNVFYRFVYETERHNGVGELLEILGSIINGFAMPLKAEHLQFLVRALVPLHKPKCVSMYHQQLSYCITQYVEKDPETAVPIITGIIKFWPWSCSSKQVIFLNELEEILELMGAEQLQQVHKPLFLAMAKWLGSQHFQVSERTLFLWNNEHLVNNGCLSKQHAHLILPVIYGPLYKNSLGHWNTTVEGLAQNVLKLYMDYDMALFDQCAKEYAQKEQSQTDKKEREKEKWKKLETMAAANAPNGAQALSGQDCVRFFSSGKDKKGSAKHTLHDKFNDEAVVEEIPAEVEFLSKEIDEKALLDETVAAVVPEVAEEEDDDESVLSAEEWAAKFEQEIANWDHEDGDFEDLEDDRIQIEMPNHDPSLLLSEDSSDDVNRDLFNNLEPGMAMGPEMLNWMLPKDQREVFSQGKEKPWKYFVKANHPDIVELALDVDLLRLFISPTGRIRPRRFTGLTAKQQRKLARAVKVSRQMALLPFLSRYPEPSPDQWKAMEEEEIAKLMAEAANDDGKDVVDDDEFDEDME</sequence>
<dbReference type="GO" id="GO:0000159">
    <property type="term" value="C:protein phosphatase type 2A complex"/>
    <property type="evidence" value="ECO:0007669"/>
    <property type="project" value="InterPro"/>
</dbReference>
<dbReference type="Gene3D" id="4.10.640.10">
    <property type="entry name" value="Ribosomal protein S18"/>
    <property type="match status" value="1"/>
</dbReference>
<accession>A0AAV2ZCB4</accession>
<dbReference type="PANTHER" id="PTHR10257:SF3">
    <property type="entry name" value="SERINE_THREONINE-PROTEIN PHOSPHATASE 2A 56 KDA REGULATORY SUBUNIT GAMMA ISOFORM"/>
    <property type="match status" value="1"/>
</dbReference>
<dbReference type="GO" id="GO:1990904">
    <property type="term" value="C:ribonucleoprotein complex"/>
    <property type="evidence" value="ECO:0007669"/>
    <property type="project" value="UniProtKB-KW"/>
</dbReference>
<feature type="compositionally biased region" description="Polar residues" evidence="4">
    <location>
        <begin position="40"/>
        <end position="50"/>
    </location>
</feature>
<dbReference type="InterPro" id="IPR036870">
    <property type="entry name" value="Ribosomal_bS18_sf"/>
</dbReference>
<evidence type="ECO:0000256" key="2">
    <source>
        <dbReference type="ARBA" id="ARBA00023274"/>
    </source>
</evidence>
<evidence type="ECO:0000256" key="3">
    <source>
        <dbReference type="RuleBase" id="RU003910"/>
    </source>
</evidence>
<dbReference type="GO" id="GO:0019888">
    <property type="term" value="F:protein phosphatase regulator activity"/>
    <property type="evidence" value="ECO:0007669"/>
    <property type="project" value="InterPro"/>
</dbReference>
<dbReference type="AlphaFoldDB" id="A0AAV2ZCB4"/>
<dbReference type="SUPFAM" id="SSF48371">
    <property type="entry name" value="ARM repeat"/>
    <property type="match status" value="1"/>
</dbReference>
<name>A0AAV2ZCB4_9STRA</name>
<dbReference type="Pfam" id="PF01603">
    <property type="entry name" value="B56"/>
    <property type="match status" value="1"/>
</dbReference>
<dbReference type="GO" id="GO:0006412">
    <property type="term" value="P:translation"/>
    <property type="evidence" value="ECO:0007669"/>
    <property type="project" value="InterPro"/>
</dbReference>
<dbReference type="NCBIfam" id="TIGR00165">
    <property type="entry name" value="S18"/>
    <property type="match status" value="1"/>
</dbReference>
<dbReference type="InterPro" id="IPR011989">
    <property type="entry name" value="ARM-like"/>
</dbReference>
<comment type="similarity">
    <text evidence="3">Belongs to the bacterial ribosomal protein bS18 family.</text>
</comment>
<evidence type="ECO:0008006" key="7">
    <source>
        <dbReference type="Google" id="ProtNLM"/>
    </source>
</evidence>
<dbReference type="EMBL" id="DAKRPA010000023">
    <property type="protein sequence ID" value="DBA03109.1"/>
    <property type="molecule type" value="Genomic_DNA"/>
</dbReference>
<dbReference type="HAMAP" id="MF_00270">
    <property type="entry name" value="Ribosomal_bS18"/>
    <property type="match status" value="1"/>
</dbReference>
<evidence type="ECO:0000256" key="4">
    <source>
        <dbReference type="SAM" id="MobiDB-lite"/>
    </source>
</evidence>
<dbReference type="GO" id="GO:0007165">
    <property type="term" value="P:signal transduction"/>
    <property type="evidence" value="ECO:0007669"/>
    <property type="project" value="InterPro"/>
</dbReference>
<comment type="caution">
    <text evidence="5">The sequence shown here is derived from an EMBL/GenBank/DDBJ whole genome shotgun (WGS) entry which is preliminary data.</text>
</comment>
<organism evidence="5 6">
    <name type="scientific">Lagenidium giganteum</name>
    <dbReference type="NCBI Taxonomy" id="4803"/>
    <lineage>
        <taxon>Eukaryota</taxon>
        <taxon>Sar</taxon>
        <taxon>Stramenopiles</taxon>
        <taxon>Oomycota</taxon>
        <taxon>Peronosporomycetes</taxon>
        <taxon>Pythiales</taxon>
        <taxon>Pythiaceae</taxon>
    </lineage>
</organism>
<proteinExistence type="inferred from homology"/>
<protein>
    <recommendedName>
        <fullName evidence="7">Serine/threonine protein phosphatase 2A regulatory subunit</fullName>
    </recommendedName>
</protein>
<dbReference type="Proteomes" id="UP001146120">
    <property type="component" value="Unassembled WGS sequence"/>
</dbReference>
<dbReference type="PRINTS" id="PR00974">
    <property type="entry name" value="RIBOSOMALS18"/>
</dbReference>
<feature type="region of interest" description="Disordered" evidence="4">
    <location>
        <begin position="1"/>
        <end position="63"/>
    </location>
</feature>
<evidence type="ECO:0000313" key="5">
    <source>
        <dbReference type="EMBL" id="DBA03109.1"/>
    </source>
</evidence>
<dbReference type="GO" id="GO:0003735">
    <property type="term" value="F:structural constituent of ribosome"/>
    <property type="evidence" value="ECO:0007669"/>
    <property type="project" value="InterPro"/>
</dbReference>
<dbReference type="InterPro" id="IPR016024">
    <property type="entry name" value="ARM-type_fold"/>
</dbReference>
<reference evidence="5" key="1">
    <citation type="submission" date="2022-11" db="EMBL/GenBank/DDBJ databases">
        <authorList>
            <person name="Morgan W.R."/>
            <person name="Tartar A."/>
        </authorList>
    </citation>
    <scope>NUCLEOTIDE SEQUENCE</scope>
    <source>
        <strain evidence="5">ARSEF 373</strain>
    </source>
</reference>
<dbReference type="InterPro" id="IPR002554">
    <property type="entry name" value="PP2A_B56"/>
</dbReference>
<dbReference type="PANTHER" id="PTHR10257">
    <property type="entry name" value="SERINE/THREONINE PROTEIN PHOSPHATASE 2A PP2A REGULATORY SUBUNIT B"/>
    <property type="match status" value="1"/>
</dbReference>
<gene>
    <name evidence="5" type="ORF">N0F65_003356</name>
</gene>